<comment type="cofactor">
    <cofactor evidence="1">
        <name>[4Fe-4S] cluster</name>
        <dbReference type="ChEBI" id="CHEBI:49883"/>
    </cofactor>
</comment>
<comment type="caution">
    <text evidence="7">The sequence shown here is derived from an EMBL/GenBank/DDBJ whole genome shotgun (WGS) entry which is preliminary data.</text>
</comment>
<dbReference type="SFLD" id="SFLDS00029">
    <property type="entry name" value="Radical_SAM"/>
    <property type="match status" value="1"/>
</dbReference>
<feature type="domain" description="Radical SAM core" evidence="6">
    <location>
        <begin position="26"/>
        <end position="132"/>
    </location>
</feature>
<gene>
    <name evidence="7" type="ORF">ENJ63_02705</name>
</gene>
<organism evidence="7">
    <name type="scientific">Dissulfuribacter thermophilus</name>
    <dbReference type="NCBI Taxonomy" id="1156395"/>
    <lineage>
        <taxon>Bacteria</taxon>
        <taxon>Pseudomonadati</taxon>
        <taxon>Thermodesulfobacteriota</taxon>
        <taxon>Dissulfuribacteria</taxon>
        <taxon>Dissulfuribacterales</taxon>
        <taxon>Dissulfuribacteraceae</taxon>
        <taxon>Dissulfuribacter</taxon>
    </lineage>
</organism>
<protein>
    <submittedName>
        <fullName evidence="7">Radical SAM protein</fullName>
    </submittedName>
</protein>
<accession>A0A7V2SYU6</accession>
<dbReference type="InterPro" id="IPR050377">
    <property type="entry name" value="Radical_SAM_PqqE_MftC-like"/>
</dbReference>
<keyword evidence="2" id="KW-0949">S-adenosyl-L-methionine</keyword>
<dbReference type="PANTHER" id="PTHR11228:SF34">
    <property type="entry name" value="TUNGSTEN-CONTAINING ALDEHYDE FERREDOXIN OXIDOREDUCTASE COFACTOR MODIFYING PROTEIN"/>
    <property type="match status" value="1"/>
</dbReference>
<keyword evidence="4" id="KW-0408">Iron</keyword>
<proteinExistence type="predicted"/>
<dbReference type="EMBL" id="DRND01000221">
    <property type="protein sequence ID" value="HFC46774.1"/>
    <property type="molecule type" value="Genomic_DNA"/>
</dbReference>
<name>A0A7V2SYU6_9BACT</name>
<evidence type="ECO:0000256" key="3">
    <source>
        <dbReference type="ARBA" id="ARBA00022723"/>
    </source>
</evidence>
<keyword evidence="3" id="KW-0479">Metal-binding</keyword>
<dbReference type="AlphaFoldDB" id="A0A7V2SYU6"/>
<dbReference type="InterPro" id="IPR058240">
    <property type="entry name" value="rSAM_sf"/>
</dbReference>
<evidence type="ECO:0000259" key="6">
    <source>
        <dbReference type="Pfam" id="PF04055"/>
    </source>
</evidence>
<keyword evidence="5" id="KW-0411">Iron-sulfur</keyword>
<dbReference type="CDD" id="cd01335">
    <property type="entry name" value="Radical_SAM"/>
    <property type="match status" value="1"/>
</dbReference>
<dbReference type="InterPro" id="IPR007197">
    <property type="entry name" value="rSAM"/>
</dbReference>
<dbReference type="Pfam" id="PF04055">
    <property type="entry name" value="Radical_SAM"/>
    <property type="match status" value="1"/>
</dbReference>
<dbReference type="GO" id="GO:0046872">
    <property type="term" value="F:metal ion binding"/>
    <property type="evidence" value="ECO:0007669"/>
    <property type="project" value="UniProtKB-KW"/>
</dbReference>
<evidence type="ECO:0000256" key="1">
    <source>
        <dbReference type="ARBA" id="ARBA00001966"/>
    </source>
</evidence>
<sequence>MSSSPVTTRTVQFRPQSRNLFFHILTQCNLHCKHCYINEDEHGRGVLDQETISSWLRIFSKSELEVEDQRLKTKFSPRKECVAQETNVIFLGGEPTLNPALPHAIREARALGFRSITVDTNGYLFHNLLDKVEPGLVDNI</sequence>
<evidence type="ECO:0000256" key="5">
    <source>
        <dbReference type="ARBA" id="ARBA00023014"/>
    </source>
</evidence>
<reference evidence="7" key="1">
    <citation type="journal article" date="2020" name="mSystems">
        <title>Genome- and Community-Level Interaction Insights into Carbon Utilization and Element Cycling Functions of Hydrothermarchaeota in Hydrothermal Sediment.</title>
        <authorList>
            <person name="Zhou Z."/>
            <person name="Liu Y."/>
            <person name="Xu W."/>
            <person name="Pan J."/>
            <person name="Luo Z.H."/>
            <person name="Li M."/>
        </authorList>
    </citation>
    <scope>NUCLEOTIDE SEQUENCE [LARGE SCALE GENOMIC DNA]</scope>
    <source>
        <strain evidence="7">HyVt-503</strain>
    </source>
</reference>
<evidence type="ECO:0000256" key="2">
    <source>
        <dbReference type="ARBA" id="ARBA00022691"/>
    </source>
</evidence>
<dbReference type="GO" id="GO:0051536">
    <property type="term" value="F:iron-sulfur cluster binding"/>
    <property type="evidence" value="ECO:0007669"/>
    <property type="project" value="UniProtKB-KW"/>
</dbReference>
<dbReference type="PANTHER" id="PTHR11228">
    <property type="entry name" value="RADICAL SAM DOMAIN PROTEIN"/>
    <property type="match status" value="1"/>
</dbReference>
<evidence type="ECO:0000313" key="7">
    <source>
        <dbReference type="EMBL" id="HFC46774.1"/>
    </source>
</evidence>
<dbReference type="Proteomes" id="UP000885797">
    <property type="component" value="Unassembled WGS sequence"/>
</dbReference>
<dbReference type="InterPro" id="IPR013785">
    <property type="entry name" value="Aldolase_TIM"/>
</dbReference>
<dbReference type="Gene3D" id="3.20.20.70">
    <property type="entry name" value="Aldolase class I"/>
    <property type="match status" value="1"/>
</dbReference>
<evidence type="ECO:0000256" key="4">
    <source>
        <dbReference type="ARBA" id="ARBA00023004"/>
    </source>
</evidence>
<dbReference type="GO" id="GO:0003824">
    <property type="term" value="F:catalytic activity"/>
    <property type="evidence" value="ECO:0007669"/>
    <property type="project" value="InterPro"/>
</dbReference>
<feature type="non-terminal residue" evidence="7">
    <location>
        <position position="140"/>
    </location>
</feature>
<dbReference type="SUPFAM" id="SSF102114">
    <property type="entry name" value="Radical SAM enzymes"/>
    <property type="match status" value="1"/>
</dbReference>